<feature type="transmembrane region" description="Helical" evidence="1">
    <location>
        <begin position="68"/>
        <end position="87"/>
    </location>
</feature>
<reference evidence="3 4" key="1">
    <citation type="journal article" date="2016" name="Mol. Biol. Evol.">
        <title>Comparative Genomics of Early-Diverging Mushroom-Forming Fungi Provides Insights into the Origins of Lignocellulose Decay Capabilities.</title>
        <authorList>
            <person name="Nagy L.G."/>
            <person name="Riley R."/>
            <person name="Tritt A."/>
            <person name="Adam C."/>
            <person name="Daum C."/>
            <person name="Floudas D."/>
            <person name="Sun H."/>
            <person name="Yadav J.S."/>
            <person name="Pangilinan J."/>
            <person name="Larsson K.H."/>
            <person name="Matsuura K."/>
            <person name="Barry K."/>
            <person name="Labutti K."/>
            <person name="Kuo R."/>
            <person name="Ohm R.A."/>
            <person name="Bhattacharya S.S."/>
            <person name="Shirouzu T."/>
            <person name="Yoshinaga Y."/>
            <person name="Martin F.M."/>
            <person name="Grigoriev I.V."/>
            <person name="Hibbett D.S."/>
        </authorList>
    </citation>
    <scope>NUCLEOTIDE SEQUENCE [LARGE SCALE GENOMIC DNA]</scope>
    <source>
        <strain evidence="3 4">HHB9708</strain>
    </source>
</reference>
<proteinExistence type="predicted"/>
<evidence type="ECO:0000256" key="1">
    <source>
        <dbReference type="SAM" id="Phobius"/>
    </source>
</evidence>
<sequence length="297" mass="34039">MTNSSSVTAAVMTSVGVPAYVVAEVFYIQFTQRACGLSALVLMGHDIVVTSEREIKYFWKRGWSIHKVLYFLMRYFSVVAQLVSVYSELYLALPVFLVADTPSLLQPYFSSCESLVIPRGCHLVTHISYNRCTPTLPDAETTNLISHSSCDFWLRWQVATSMLQLWFTQAVLCQIVRALYLNSRILLLIWFFFAVEMGTQIYFTVVAIPETAVYPFYPNKSVKQCGPRQGAPQVHLLWRYWLPALVFELVIFGFAFVRLWSTVADFGTGSFNLFKVRRKKATLMELILRDAMLYFVS</sequence>
<feature type="transmembrane region" description="Helical" evidence="1">
    <location>
        <begin position="6"/>
        <end position="28"/>
    </location>
</feature>
<keyword evidence="1" id="KW-1133">Transmembrane helix</keyword>
<organism evidence="3 4">
    <name type="scientific">Sistotremastrum niveocremeum HHB9708</name>
    <dbReference type="NCBI Taxonomy" id="1314777"/>
    <lineage>
        <taxon>Eukaryota</taxon>
        <taxon>Fungi</taxon>
        <taxon>Dikarya</taxon>
        <taxon>Basidiomycota</taxon>
        <taxon>Agaricomycotina</taxon>
        <taxon>Agaricomycetes</taxon>
        <taxon>Sistotremastrales</taxon>
        <taxon>Sistotremastraceae</taxon>
        <taxon>Sertulicium</taxon>
        <taxon>Sertulicium niveocremeum</taxon>
    </lineage>
</organism>
<name>A0A164SM07_9AGAM</name>
<keyword evidence="4" id="KW-1185">Reference proteome</keyword>
<dbReference type="EMBL" id="KV419414">
    <property type="protein sequence ID" value="KZS91613.1"/>
    <property type="molecule type" value="Genomic_DNA"/>
</dbReference>
<evidence type="ECO:0000259" key="2">
    <source>
        <dbReference type="Pfam" id="PF20151"/>
    </source>
</evidence>
<dbReference type="AlphaFoldDB" id="A0A164SM07"/>
<keyword evidence="1" id="KW-0472">Membrane</keyword>
<keyword evidence="1" id="KW-0812">Transmembrane</keyword>
<dbReference type="Pfam" id="PF20151">
    <property type="entry name" value="DUF6533"/>
    <property type="match status" value="1"/>
</dbReference>
<gene>
    <name evidence="3" type="ORF">SISNIDRAFT_162028</name>
</gene>
<evidence type="ECO:0000313" key="3">
    <source>
        <dbReference type="EMBL" id="KZS91613.1"/>
    </source>
</evidence>
<accession>A0A164SM07</accession>
<dbReference type="Proteomes" id="UP000076722">
    <property type="component" value="Unassembled WGS sequence"/>
</dbReference>
<feature type="domain" description="DUF6533" evidence="2">
    <location>
        <begin position="35"/>
        <end position="78"/>
    </location>
</feature>
<dbReference type="OrthoDB" id="2636268at2759"/>
<protein>
    <recommendedName>
        <fullName evidence="2">DUF6533 domain-containing protein</fullName>
    </recommendedName>
</protein>
<feature type="transmembrane region" description="Helical" evidence="1">
    <location>
        <begin position="240"/>
        <end position="260"/>
    </location>
</feature>
<feature type="transmembrane region" description="Helical" evidence="1">
    <location>
        <begin position="187"/>
        <end position="208"/>
    </location>
</feature>
<evidence type="ECO:0000313" key="4">
    <source>
        <dbReference type="Proteomes" id="UP000076722"/>
    </source>
</evidence>
<feature type="transmembrane region" description="Helical" evidence="1">
    <location>
        <begin position="163"/>
        <end position="180"/>
    </location>
</feature>
<dbReference type="InterPro" id="IPR045340">
    <property type="entry name" value="DUF6533"/>
</dbReference>